<feature type="non-terminal residue" evidence="3">
    <location>
        <position position="202"/>
    </location>
</feature>
<gene>
    <name evidence="3" type="ORF">BGZ65_009220</name>
</gene>
<comment type="caution">
    <text evidence="3">The sequence shown here is derived from an EMBL/GenBank/DDBJ whole genome shotgun (WGS) entry which is preliminary data.</text>
</comment>
<proteinExistence type="predicted"/>
<dbReference type="EMBL" id="JAAAHW010010773">
    <property type="protein sequence ID" value="KAF9922967.1"/>
    <property type="molecule type" value="Genomic_DNA"/>
</dbReference>
<dbReference type="InterPro" id="IPR006575">
    <property type="entry name" value="RWD_dom"/>
</dbReference>
<dbReference type="Gene3D" id="3.10.110.10">
    <property type="entry name" value="Ubiquitin Conjugating Enzyme"/>
    <property type="match status" value="1"/>
</dbReference>
<name>A0A9P6LRP8_9FUNG</name>
<dbReference type="OrthoDB" id="69641at2759"/>
<protein>
    <recommendedName>
        <fullName evidence="2">RWD domain-containing protein</fullName>
    </recommendedName>
</protein>
<dbReference type="Pfam" id="PF05773">
    <property type="entry name" value="RWD"/>
    <property type="match status" value="1"/>
</dbReference>
<dbReference type="Proteomes" id="UP000749646">
    <property type="component" value="Unassembled WGS sequence"/>
</dbReference>
<organism evidence="3 4">
    <name type="scientific">Modicella reniformis</name>
    <dbReference type="NCBI Taxonomy" id="1440133"/>
    <lineage>
        <taxon>Eukaryota</taxon>
        <taxon>Fungi</taxon>
        <taxon>Fungi incertae sedis</taxon>
        <taxon>Mucoromycota</taxon>
        <taxon>Mortierellomycotina</taxon>
        <taxon>Mortierellomycetes</taxon>
        <taxon>Mortierellales</taxon>
        <taxon>Mortierellaceae</taxon>
        <taxon>Modicella</taxon>
    </lineage>
</organism>
<evidence type="ECO:0000256" key="1">
    <source>
        <dbReference type="SAM" id="MobiDB-lite"/>
    </source>
</evidence>
<accession>A0A9P6LRP8</accession>
<feature type="region of interest" description="Disordered" evidence="1">
    <location>
        <begin position="134"/>
        <end position="172"/>
    </location>
</feature>
<reference evidence="3" key="1">
    <citation type="journal article" date="2020" name="Fungal Divers.">
        <title>Resolving the Mortierellaceae phylogeny through synthesis of multi-gene phylogenetics and phylogenomics.</title>
        <authorList>
            <person name="Vandepol N."/>
            <person name="Liber J."/>
            <person name="Desiro A."/>
            <person name="Na H."/>
            <person name="Kennedy M."/>
            <person name="Barry K."/>
            <person name="Grigoriev I.V."/>
            <person name="Miller A.N."/>
            <person name="O'Donnell K."/>
            <person name="Stajich J.E."/>
            <person name="Bonito G."/>
        </authorList>
    </citation>
    <scope>NUCLEOTIDE SEQUENCE</scope>
    <source>
        <strain evidence="3">MES-2147</strain>
    </source>
</reference>
<dbReference type="InterPro" id="IPR016135">
    <property type="entry name" value="UBQ-conjugating_enzyme/RWD"/>
</dbReference>
<feature type="compositionally biased region" description="Basic and acidic residues" evidence="1">
    <location>
        <begin position="134"/>
        <end position="146"/>
    </location>
</feature>
<evidence type="ECO:0000313" key="3">
    <source>
        <dbReference type="EMBL" id="KAF9922967.1"/>
    </source>
</evidence>
<sequence>PAATATAQPQPQPVYALRVSLEEPDFDFDPTSSDCHHNTPGRNGNKESDHLSRVRKELEFRIYFPEGYPETNISAPVHEIVSIYYGSLRLTDAIIQEIDQGLGQCFVPGEVVVFSWIEWLRIFLQELETHTQDDGLRGHAETRCTIDSEDERDEESKVDGEDTEKQEDGGDELHALEGQRAASDYFAADDLPQDLLAIEAGK</sequence>
<feature type="domain" description="RWD" evidence="2">
    <location>
        <begin position="40"/>
        <end position="123"/>
    </location>
</feature>
<feature type="region of interest" description="Disordered" evidence="1">
    <location>
        <begin position="24"/>
        <end position="50"/>
    </location>
</feature>
<evidence type="ECO:0000259" key="2">
    <source>
        <dbReference type="Pfam" id="PF05773"/>
    </source>
</evidence>
<dbReference type="AlphaFoldDB" id="A0A9P6LRP8"/>
<keyword evidence="4" id="KW-1185">Reference proteome</keyword>
<evidence type="ECO:0000313" key="4">
    <source>
        <dbReference type="Proteomes" id="UP000749646"/>
    </source>
</evidence>
<dbReference type="SUPFAM" id="SSF54495">
    <property type="entry name" value="UBC-like"/>
    <property type="match status" value="1"/>
</dbReference>